<dbReference type="AlphaFoldDB" id="A0A366EWQ7"/>
<comment type="caution">
    <text evidence="1">The sequence shown here is derived from an EMBL/GenBank/DDBJ whole genome shotgun (WGS) entry which is preliminary data.</text>
</comment>
<accession>A0A366EWQ7</accession>
<reference evidence="1 2" key="1">
    <citation type="submission" date="2018-06" db="EMBL/GenBank/DDBJ databases">
        <title>Freshwater and sediment microbial communities from various areas in North America, analyzing microbe dynamics in response to fracking.</title>
        <authorList>
            <person name="Lamendella R."/>
        </authorList>
    </citation>
    <scope>NUCLEOTIDE SEQUENCE [LARGE SCALE GENOMIC DNA]</scope>
    <source>
        <strain evidence="1 2">97B</strain>
    </source>
</reference>
<evidence type="ECO:0000313" key="2">
    <source>
        <dbReference type="Proteomes" id="UP000252118"/>
    </source>
</evidence>
<evidence type="ECO:0000313" key="1">
    <source>
        <dbReference type="EMBL" id="RBP05915.1"/>
    </source>
</evidence>
<proteinExistence type="predicted"/>
<sequence length="54" mass="5983">MVEIEELDTISGGFSKVKTGSFVYGLFEVGIISRLSGQSQKSALLRGRIMRDFK</sequence>
<name>A0A366EWQ7_9BACI</name>
<dbReference type="EMBL" id="QNRJ01000003">
    <property type="protein sequence ID" value="RBP05915.1"/>
    <property type="molecule type" value="Genomic_DNA"/>
</dbReference>
<dbReference type="Proteomes" id="UP000252118">
    <property type="component" value="Unassembled WGS sequence"/>
</dbReference>
<gene>
    <name evidence="1" type="ORF">DET59_10341</name>
</gene>
<organism evidence="1 2">
    <name type="scientific">Rossellomorea aquimaris</name>
    <dbReference type="NCBI Taxonomy" id="189382"/>
    <lineage>
        <taxon>Bacteria</taxon>
        <taxon>Bacillati</taxon>
        <taxon>Bacillota</taxon>
        <taxon>Bacilli</taxon>
        <taxon>Bacillales</taxon>
        <taxon>Bacillaceae</taxon>
        <taxon>Rossellomorea</taxon>
    </lineage>
</organism>
<protein>
    <submittedName>
        <fullName evidence="1">Uncharacterized protein</fullName>
    </submittedName>
</protein>